<protein>
    <recommendedName>
        <fullName evidence="5">Tetratricopeptide repeat protein</fullName>
    </recommendedName>
</protein>
<feature type="compositionally biased region" description="Pro residues" evidence="2">
    <location>
        <begin position="278"/>
        <end position="287"/>
    </location>
</feature>
<organism evidence="3 4">
    <name type="scientific">Erythrobacter ani</name>
    <dbReference type="NCBI Taxonomy" id="2827235"/>
    <lineage>
        <taxon>Bacteria</taxon>
        <taxon>Pseudomonadati</taxon>
        <taxon>Pseudomonadota</taxon>
        <taxon>Alphaproteobacteria</taxon>
        <taxon>Sphingomonadales</taxon>
        <taxon>Erythrobacteraceae</taxon>
        <taxon>Erythrobacter/Porphyrobacter group</taxon>
        <taxon>Erythrobacter</taxon>
    </lineage>
</organism>
<evidence type="ECO:0000256" key="2">
    <source>
        <dbReference type="SAM" id="MobiDB-lite"/>
    </source>
</evidence>
<comment type="caution">
    <text evidence="3">The sequence shown here is derived from an EMBL/GenBank/DDBJ whole genome shotgun (WGS) entry which is preliminary data.</text>
</comment>
<accession>A0ABS6SKL4</accession>
<proteinExistence type="predicted"/>
<feature type="compositionally biased region" description="Polar residues" evidence="2">
    <location>
        <begin position="251"/>
        <end position="272"/>
    </location>
</feature>
<gene>
    <name evidence="3" type="ORF">KCG45_04435</name>
</gene>
<feature type="region of interest" description="Disordered" evidence="2">
    <location>
        <begin position="251"/>
        <end position="287"/>
    </location>
</feature>
<evidence type="ECO:0008006" key="5">
    <source>
        <dbReference type="Google" id="ProtNLM"/>
    </source>
</evidence>
<keyword evidence="1" id="KW-0802">TPR repeat</keyword>
<reference evidence="3 4" key="1">
    <citation type="submission" date="2021-04" db="EMBL/GenBank/DDBJ databases">
        <authorList>
            <person name="Pira H."/>
            <person name="Risdian C."/>
            <person name="Wink J."/>
        </authorList>
    </citation>
    <scope>NUCLEOTIDE SEQUENCE [LARGE SCALE GENOMIC DNA]</scope>
    <source>
        <strain evidence="3 4">WH131</strain>
    </source>
</reference>
<dbReference type="Proteomes" id="UP000699975">
    <property type="component" value="Unassembled WGS sequence"/>
</dbReference>
<keyword evidence="4" id="KW-1185">Reference proteome</keyword>
<dbReference type="EMBL" id="JAGSPB010000001">
    <property type="protein sequence ID" value="MBV7265416.1"/>
    <property type="molecule type" value="Genomic_DNA"/>
</dbReference>
<evidence type="ECO:0000313" key="3">
    <source>
        <dbReference type="EMBL" id="MBV7265416.1"/>
    </source>
</evidence>
<sequence length="287" mass="30464">MSNVSMILAFLIQVGPNPAANDNLGLPDELLNRPPRESSITAPQNPTTAWLEDCLDQLAEDPARAHSKAQIRLTETSGPDRIIANHCLGLAATELGLWDDARGAFISARDETPVDEPRTKARFGLMAGNAALGGGDQEAALLLLQTAQRNAQEAASATLEALAAMDVARVLVALGRPHDAFVPLSRATLLEPEKAEPWLLTATLYRRLERLDDAQEAIEEAARLAPLEGAIGLEAGLIAVLSGREDAARQSWQSVVDTQPDSPAAQTAQSYLEQLGPPSGPSLAPKP</sequence>
<evidence type="ECO:0000313" key="4">
    <source>
        <dbReference type="Proteomes" id="UP000699975"/>
    </source>
</evidence>
<evidence type="ECO:0000256" key="1">
    <source>
        <dbReference type="PROSITE-ProRule" id="PRU00339"/>
    </source>
</evidence>
<dbReference type="InterPro" id="IPR019734">
    <property type="entry name" value="TPR_rpt"/>
</dbReference>
<name>A0ABS6SKL4_9SPHN</name>
<feature type="repeat" description="TPR" evidence="1">
    <location>
        <begin position="195"/>
        <end position="228"/>
    </location>
</feature>
<dbReference type="PROSITE" id="PS50005">
    <property type="entry name" value="TPR"/>
    <property type="match status" value="1"/>
</dbReference>